<dbReference type="AlphaFoldDB" id="A0AAE9YUP4"/>
<accession>A0AAE9YUP4</accession>
<organism evidence="1 2">
    <name type="scientific">Thalassomonas actiniarum</name>
    <dbReference type="NCBI Taxonomy" id="485447"/>
    <lineage>
        <taxon>Bacteria</taxon>
        <taxon>Pseudomonadati</taxon>
        <taxon>Pseudomonadota</taxon>
        <taxon>Gammaproteobacteria</taxon>
        <taxon>Alteromonadales</taxon>
        <taxon>Colwelliaceae</taxon>
        <taxon>Thalassomonas</taxon>
    </lineage>
</organism>
<reference evidence="1 2" key="1">
    <citation type="journal article" date="2015" name="Genome Announc.">
        <title>Draft Genome Sequences of Marine Isolates of Thalassomonas viridans and Thalassomonas actiniarum.</title>
        <authorList>
            <person name="Olonade I."/>
            <person name="van Zyl L.J."/>
            <person name="Trindade M."/>
        </authorList>
    </citation>
    <scope>NUCLEOTIDE SEQUENCE [LARGE SCALE GENOMIC DNA]</scope>
    <source>
        <strain evidence="1 2">A5K-106</strain>
    </source>
</reference>
<keyword evidence="2" id="KW-1185">Reference proteome</keyword>
<dbReference type="KEGG" id="tact:SG35_009905"/>
<dbReference type="RefSeq" id="WP_044832516.1">
    <property type="nucleotide sequence ID" value="NZ_CP059735.1"/>
</dbReference>
<evidence type="ECO:0000313" key="2">
    <source>
        <dbReference type="Proteomes" id="UP000032568"/>
    </source>
</evidence>
<proteinExistence type="predicted"/>
<reference evidence="1 2" key="2">
    <citation type="journal article" date="2022" name="Mar. Drugs">
        <title>Bioassay-Guided Fractionation Leads to the Detection of Cholic Acid Generated by the Rare Thalassomonas sp.</title>
        <authorList>
            <person name="Pheiffer F."/>
            <person name="Schneider Y.K."/>
            <person name="Hansen E.H."/>
            <person name="Andersen J.H."/>
            <person name="Isaksson J."/>
            <person name="Busche T."/>
            <person name="R C."/>
            <person name="Kalinowski J."/>
            <person name="Zyl L.V."/>
            <person name="Trindade M."/>
        </authorList>
    </citation>
    <scope>NUCLEOTIDE SEQUENCE [LARGE SCALE GENOMIC DNA]</scope>
    <source>
        <strain evidence="1 2">A5K-106</strain>
    </source>
</reference>
<dbReference type="PROSITE" id="PS51257">
    <property type="entry name" value="PROKAR_LIPOPROTEIN"/>
    <property type="match status" value="1"/>
</dbReference>
<gene>
    <name evidence="1" type="ORF">SG35_009905</name>
</gene>
<evidence type="ECO:0008006" key="3">
    <source>
        <dbReference type="Google" id="ProtNLM"/>
    </source>
</evidence>
<dbReference type="EMBL" id="CP059735">
    <property type="protein sequence ID" value="WDE00907.1"/>
    <property type="molecule type" value="Genomic_DNA"/>
</dbReference>
<name>A0AAE9YUP4_9GAMM</name>
<protein>
    <recommendedName>
        <fullName evidence="3">Lipoprotein</fullName>
    </recommendedName>
</protein>
<dbReference type="Proteomes" id="UP000032568">
    <property type="component" value="Chromosome"/>
</dbReference>
<evidence type="ECO:0000313" key="1">
    <source>
        <dbReference type="EMBL" id="WDE00907.1"/>
    </source>
</evidence>
<sequence>MRPIQVIFIVLLLFVTSCATKNIDSSLYEHFSNYALAVNNNNILAKSTHFFSERLLNQANSDSKNHSEVAEQLLYKQYMLRQFNNFEIIKDNTGCLTVNGYDNENLPLSFNLKYIQNKSNGLIDGINISFVNSASEFSTSAKCPDETS</sequence>